<reference evidence="2 3" key="1">
    <citation type="journal article" date="2019" name="Int. J. Syst. Evol. Microbiol.">
        <title>The Global Catalogue of Microorganisms (GCM) 10K type strain sequencing project: providing services to taxonomists for standard genome sequencing and annotation.</title>
        <authorList>
            <consortium name="The Broad Institute Genomics Platform"/>
            <consortium name="The Broad Institute Genome Sequencing Center for Infectious Disease"/>
            <person name="Wu L."/>
            <person name="Ma J."/>
        </authorList>
    </citation>
    <scope>NUCLEOTIDE SEQUENCE [LARGE SCALE GENOMIC DNA]</scope>
    <source>
        <strain evidence="2 3">DT72</strain>
    </source>
</reference>
<proteinExistence type="predicted"/>
<evidence type="ECO:0000313" key="3">
    <source>
        <dbReference type="Proteomes" id="UP001596407"/>
    </source>
</evidence>
<keyword evidence="3" id="KW-1185">Reference proteome</keyword>
<evidence type="ECO:0000313" key="2">
    <source>
        <dbReference type="EMBL" id="MFC7080153.1"/>
    </source>
</evidence>
<dbReference type="Proteomes" id="UP001596407">
    <property type="component" value="Unassembled WGS sequence"/>
</dbReference>
<sequence>MESVAMKWFSPESNIGGFKMISKYLKESAHSRLQNFSQSHLAQFLGNKLFECASGYGEKPLRVIRTSFIITVIFAIIFLMGIKYLNWGNIDGEQSILVHSVVSSMESFTTLVHASPGEFEKLSARLVATTEAFFGALLIALFLFTLTRSIHR</sequence>
<accession>A0ABD5WLZ3</accession>
<dbReference type="EMBL" id="JBHSZH010000005">
    <property type="protein sequence ID" value="MFC7080153.1"/>
    <property type="molecule type" value="Genomic_DNA"/>
</dbReference>
<keyword evidence="1" id="KW-0812">Transmembrane</keyword>
<organism evidence="2 3">
    <name type="scientific">Halorussus caseinilyticus</name>
    <dbReference type="NCBI Taxonomy" id="3034025"/>
    <lineage>
        <taxon>Archaea</taxon>
        <taxon>Methanobacteriati</taxon>
        <taxon>Methanobacteriota</taxon>
        <taxon>Stenosarchaea group</taxon>
        <taxon>Halobacteria</taxon>
        <taxon>Halobacteriales</taxon>
        <taxon>Haladaptataceae</taxon>
        <taxon>Halorussus</taxon>
    </lineage>
</organism>
<comment type="caution">
    <text evidence="2">The sequence shown here is derived from an EMBL/GenBank/DDBJ whole genome shotgun (WGS) entry which is preliminary data.</text>
</comment>
<name>A0ABD5WLZ3_9EURY</name>
<feature type="transmembrane region" description="Helical" evidence="1">
    <location>
        <begin position="63"/>
        <end position="82"/>
    </location>
</feature>
<evidence type="ECO:0000256" key="1">
    <source>
        <dbReference type="SAM" id="Phobius"/>
    </source>
</evidence>
<gene>
    <name evidence="2" type="ORF">ACFQJ6_08505</name>
</gene>
<feature type="transmembrane region" description="Helical" evidence="1">
    <location>
        <begin position="126"/>
        <end position="146"/>
    </location>
</feature>
<dbReference type="RefSeq" id="WP_382209494.1">
    <property type="nucleotide sequence ID" value="NZ_JBHSZH010000005.1"/>
</dbReference>
<protein>
    <submittedName>
        <fullName evidence="2">Uncharacterized protein</fullName>
    </submittedName>
</protein>
<keyword evidence="1" id="KW-0472">Membrane</keyword>
<dbReference type="AlphaFoldDB" id="A0ABD5WLZ3"/>
<keyword evidence="1" id="KW-1133">Transmembrane helix</keyword>